<dbReference type="Pfam" id="PF14216">
    <property type="entry name" value="DUF4326"/>
    <property type="match status" value="1"/>
</dbReference>
<feature type="domain" description="DUF4326" evidence="1">
    <location>
        <begin position="2"/>
        <end position="90"/>
    </location>
</feature>
<sequence length="100" mass="10764">MPAGAKYVGRGTKWGNPFPAYDNSPRERALAAALFANLLAGRSTHPHPEHVIAYPSDDEIRRELAGRDLARWCPLPAEGEPDHCHASVLLAIANTPAEAA</sequence>
<dbReference type="EMBL" id="RBAM01000127">
    <property type="protein sequence ID" value="RKN53338.1"/>
    <property type="molecule type" value="Genomic_DNA"/>
</dbReference>
<organism evidence="2 3">
    <name type="scientific">Streptomyces klenkii</name>
    <dbReference type="NCBI Taxonomy" id="1420899"/>
    <lineage>
        <taxon>Bacteria</taxon>
        <taxon>Bacillati</taxon>
        <taxon>Actinomycetota</taxon>
        <taxon>Actinomycetes</taxon>
        <taxon>Kitasatosporales</taxon>
        <taxon>Streptomycetaceae</taxon>
        <taxon>Streptomyces</taxon>
    </lineage>
</organism>
<dbReference type="Proteomes" id="UP000270343">
    <property type="component" value="Unassembled WGS sequence"/>
</dbReference>
<reference evidence="2 3" key="1">
    <citation type="journal article" date="2015" name="Antonie Van Leeuwenhoek">
        <title>Streptomyces klenkii sp. nov., isolated from deep marine sediment.</title>
        <authorList>
            <person name="Veyisoglu A."/>
            <person name="Sahin N."/>
        </authorList>
    </citation>
    <scope>NUCLEOTIDE SEQUENCE [LARGE SCALE GENOMIC DNA]</scope>
    <source>
        <strain evidence="2 3">KCTC 29202</strain>
    </source>
</reference>
<dbReference type="AlphaFoldDB" id="A0A3A9ZY62"/>
<keyword evidence="3" id="KW-1185">Reference proteome</keyword>
<dbReference type="RefSeq" id="WP_120760435.1">
    <property type="nucleotide sequence ID" value="NZ_RBAM01000127.1"/>
</dbReference>
<accession>A0A3A9ZY62</accession>
<comment type="caution">
    <text evidence="2">The sequence shown here is derived from an EMBL/GenBank/DDBJ whole genome shotgun (WGS) entry which is preliminary data.</text>
</comment>
<evidence type="ECO:0000313" key="2">
    <source>
        <dbReference type="EMBL" id="RKN53338.1"/>
    </source>
</evidence>
<evidence type="ECO:0000313" key="3">
    <source>
        <dbReference type="Proteomes" id="UP000270343"/>
    </source>
</evidence>
<dbReference type="InterPro" id="IPR025475">
    <property type="entry name" value="DUF4326"/>
</dbReference>
<protein>
    <submittedName>
        <fullName evidence="2">DUF4326 domain-containing protein</fullName>
    </submittedName>
</protein>
<proteinExistence type="predicted"/>
<gene>
    <name evidence="2" type="ORF">D7231_35140</name>
</gene>
<evidence type="ECO:0000259" key="1">
    <source>
        <dbReference type="Pfam" id="PF14216"/>
    </source>
</evidence>
<name>A0A3A9ZY62_9ACTN</name>
<dbReference type="OrthoDB" id="3483205at2"/>